<reference evidence="1 2" key="1">
    <citation type="submission" date="2016-06" db="EMBL/GenBank/DDBJ databases">
        <title>Evolution of pathogenesis and genome organization in the Tremellales.</title>
        <authorList>
            <person name="Cuomo C."/>
            <person name="Litvintseva A."/>
            <person name="Heitman J."/>
            <person name="Chen Y."/>
            <person name="Sun S."/>
            <person name="Springer D."/>
            <person name="Dromer F."/>
            <person name="Young S."/>
            <person name="Zeng Q."/>
            <person name="Chapman S."/>
            <person name="Gujja S."/>
            <person name="Saif S."/>
            <person name="Birren B."/>
        </authorList>
    </citation>
    <scope>NUCLEOTIDE SEQUENCE [LARGE SCALE GENOMIC DNA]</scope>
    <source>
        <strain evidence="1 2">CBS 7118</strain>
    </source>
</reference>
<dbReference type="EMBL" id="AWGH01000031">
    <property type="protein sequence ID" value="ODN86588.1"/>
    <property type="molecule type" value="Genomic_DNA"/>
</dbReference>
<dbReference type="AlphaFoldDB" id="A0A1E3IDL8"/>
<evidence type="ECO:0000313" key="1">
    <source>
        <dbReference type="EMBL" id="ODN86588.1"/>
    </source>
</evidence>
<comment type="caution">
    <text evidence="1">The sequence shown here is derived from an EMBL/GenBank/DDBJ whole genome shotgun (WGS) entry which is preliminary data.</text>
</comment>
<accession>A0A1E3IDL8</accession>
<sequence length="369" mass="41755">MTDADPPKLPYLPEDVLLIILELVEPTASPSTLASLARVSRSLHQKFIPLLYKSITLTQHNCSAFFYGLSSADTISEDERDEWWEGELEDKKSAVARRLAMLGYVQNLRLEDFDAITICHSAIATFLSLELKAPPKSWYDPKKPTDDTRSRRLLFHNRIPTNVHLSSNLLDSLRTSEVPLNTKTWWNQLLQRMLRNSGVLSIEQPEGPAMPYVSRCLEPICRQVCPRLLVLDNVEEAGLGRMLSASQRGVAIRFRDVVDVDSRINGQHFEAMDLISIHMRRTPKPLYYIIYNVSSKGVPVSLGVTTHKGVPVPISEERIRISIVSYAFGIAGQNRRQRRVKLKVVMAGVESEVSVDKMRNDLVEFMKTG</sequence>
<evidence type="ECO:0000313" key="2">
    <source>
        <dbReference type="Proteomes" id="UP000094819"/>
    </source>
</evidence>
<dbReference type="Proteomes" id="UP000094819">
    <property type="component" value="Unassembled WGS sequence"/>
</dbReference>
<organism evidence="1 2">
    <name type="scientific">Cryptococcus wingfieldii CBS 7118</name>
    <dbReference type="NCBI Taxonomy" id="1295528"/>
    <lineage>
        <taxon>Eukaryota</taxon>
        <taxon>Fungi</taxon>
        <taxon>Dikarya</taxon>
        <taxon>Basidiomycota</taxon>
        <taxon>Agaricomycotina</taxon>
        <taxon>Tremellomycetes</taxon>
        <taxon>Tremellales</taxon>
        <taxon>Cryptococcaceae</taxon>
        <taxon>Cryptococcus</taxon>
    </lineage>
</organism>
<dbReference type="RefSeq" id="XP_019028771.1">
    <property type="nucleotide sequence ID" value="XM_019179290.1"/>
</dbReference>
<keyword evidence="2" id="KW-1185">Reference proteome</keyword>
<name>A0A1E3IDL8_9TREE</name>
<evidence type="ECO:0008006" key="3">
    <source>
        <dbReference type="Google" id="ProtNLM"/>
    </source>
</evidence>
<dbReference type="GeneID" id="30196493"/>
<protein>
    <recommendedName>
        <fullName evidence="3">F-box domain-containing protein</fullName>
    </recommendedName>
</protein>
<proteinExistence type="predicted"/>
<gene>
    <name evidence="1" type="ORF">L198_07282</name>
</gene>